<dbReference type="InterPro" id="IPR032675">
    <property type="entry name" value="LRR_dom_sf"/>
</dbReference>
<name>A0AAD6XXY3_9AGAR</name>
<proteinExistence type="predicted"/>
<dbReference type="AlphaFoldDB" id="A0AAD6XXY3"/>
<evidence type="ECO:0000313" key="1">
    <source>
        <dbReference type="EMBL" id="KAJ7100651.1"/>
    </source>
</evidence>
<dbReference type="SUPFAM" id="SSF52047">
    <property type="entry name" value="RNI-like"/>
    <property type="match status" value="1"/>
</dbReference>
<reference evidence="1" key="1">
    <citation type="submission" date="2023-03" db="EMBL/GenBank/DDBJ databases">
        <title>Massive genome expansion in bonnet fungi (Mycena s.s.) driven by repeated elements and novel gene families across ecological guilds.</title>
        <authorList>
            <consortium name="Lawrence Berkeley National Laboratory"/>
            <person name="Harder C.B."/>
            <person name="Miyauchi S."/>
            <person name="Viragh M."/>
            <person name="Kuo A."/>
            <person name="Thoen E."/>
            <person name="Andreopoulos B."/>
            <person name="Lu D."/>
            <person name="Skrede I."/>
            <person name="Drula E."/>
            <person name="Henrissat B."/>
            <person name="Morin E."/>
            <person name="Kohler A."/>
            <person name="Barry K."/>
            <person name="LaButti K."/>
            <person name="Morin E."/>
            <person name="Salamov A."/>
            <person name="Lipzen A."/>
            <person name="Mereny Z."/>
            <person name="Hegedus B."/>
            <person name="Baldrian P."/>
            <person name="Stursova M."/>
            <person name="Weitz H."/>
            <person name="Taylor A."/>
            <person name="Grigoriev I.V."/>
            <person name="Nagy L.G."/>
            <person name="Martin F."/>
            <person name="Kauserud H."/>
        </authorList>
    </citation>
    <scope>NUCLEOTIDE SEQUENCE</scope>
    <source>
        <strain evidence="1">CBHHK173m</strain>
    </source>
</reference>
<keyword evidence="2" id="KW-1185">Reference proteome</keyword>
<accession>A0AAD6XXY3</accession>
<evidence type="ECO:0008006" key="3">
    <source>
        <dbReference type="Google" id="ProtNLM"/>
    </source>
</evidence>
<dbReference type="EMBL" id="JARJCN010000005">
    <property type="protein sequence ID" value="KAJ7100651.1"/>
    <property type="molecule type" value="Genomic_DNA"/>
</dbReference>
<evidence type="ECO:0000313" key="2">
    <source>
        <dbReference type="Proteomes" id="UP001222325"/>
    </source>
</evidence>
<organism evidence="1 2">
    <name type="scientific">Mycena belliarum</name>
    <dbReference type="NCBI Taxonomy" id="1033014"/>
    <lineage>
        <taxon>Eukaryota</taxon>
        <taxon>Fungi</taxon>
        <taxon>Dikarya</taxon>
        <taxon>Basidiomycota</taxon>
        <taxon>Agaricomycotina</taxon>
        <taxon>Agaricomycetes</taxon>
        <taxon>Agaricomycetidae</taxon>
        <taxon>Agaricales</taxon>
        <taxon>Marasmiineae</taxon>
        <taxon>Mycenaceae</taxon>
        <taxon>Mycena</taxon>
    </lineage>
</organism>
<dbReference type="Proteomes" id="UP001222325">
    <property type="component" value="Unassembled WGS sequence"/>
</dbReference>
<protein>
    <recommendedName>
        <fullName evidence="3">F-box domain-containing protein</fullName>
    </recommendedName>
</protein>
<gene>
    <name evidence="1" type="ORF">B0H15DRAFT_927333</name>
</gene>
<sequence length="366" mass="40946">MRLPQELVEEIIDHLSRDYSALKAFSLVSSHFVPRCRSHLFETCTLGPKNIFAFHNLLRASRGCTFLPHVRAITAFRYSWSDNDHYFTAIAPDLRRLTSVRSLAMKLNIIVDDANADAFFRTGFVTGFPNVTELVLTCNFDGYDAQPAPLIDMICMLPALECLVVREMSDSATGAPTTPALPPKGLRTLKLSAYSVGPILSWLHKYQHLPRVQSLSLPLLLRRDAPVVRAALQQLSGALLHFEFILTWVLDYSDVDPLTVFDLALHPNLTTLSITDRSWADPEEFDDCHLIPFVTRLAAPALEAVSFTLDLALYRALNWEPLDAFFASTRFPALRSVAFVRSSPQDGDFLHHALPRLSSLGVLRVG</sequence>
<dbReference type="Gene3D" id="3.80.10.10">
    <property type="entry name" value="Ribonuclease Inhibitor"/>
    <property type="match status" value="1"/>
</dbReference>
<comment type="caution">
    <text evidence="1">The sequence shown here is derived from an EMBL/GenBank/DDBJ whole genome shotgun (WGS) entry which is preliminary data.</text>
</comment>